<comment type="caution">
    <text evidence="1">The sequence shown here is derived from an EMBL/GenBank/DDBJ whole genome shotgun (WGS) entry which is preliminary data.</text>
</comment>
<gene>
    <name evidence="1" type="ORF">P1A27_00635</name>
</gene>
<reference evidence="1" key="1">
    <citation type="journal article" date="2023" name="Int. J. Mol. Sci.">
        <title>Antibiotic Resistance/Susceptibility Profiles of Staphylococcus equorum Strains from Cheese, and Genome Analysis for Antibiotic Resistance Genes.</title>
        <authorList>
            <person name="Vazquez L."/>
            <person name="Srednik M.E."/>
            <person name="Rodriguez J."/>
            <person name="Florez A.B."/>
            <person name="Mayo B."/>
        </authorList>
    </citation>
    <scope>NUCLEOTIDE SEQUENCE</scope>
    <source>
        <strain evidence="1">5A3I</strain>
    </source>
</reference>
<evidence type="ECO:0000313" key="2">
    <source>
        <dbReference type="Proteomes" id="UP001174037"/>
    </source>
</evidence>
<dbReference type="AlphaFoldDB" id="A0AAW7AFG0"/>
<dbReference type="Proteomes" id="UP001174037">
    <property type="component" value="Unassembled WGS sequence"/>
</dbReference>
<dbReference type="RefSeq" id="WP_002506372.1">
    <property type="nucleotide sequence ID" value="NZ_JARGCD010000007.1"/>
</dbReference>
<dbReference type="EMBL" id="JARGCK010000001">
    <property type="protein sequence ID" value="MDK9864477.1"/>
    <property type="molecule type" value="Genomic_DNA"/>
</dbReference>
<protein>
    <submittedName>
        <fullName evidence="1">Uncharacterized protein</fullName>
    </submittedName>
</protein>
<proteinExistence type="predicted"/>
<accession>A0AAW7AFG0</accession>
<reference evidence="1" key="2">
    <citation type="submission" date="2023-03" db="EMBL/GenBank/DDBJ databases">
        <authorList>
            <person name="Vazquez L."/>
            <person name="Rodriguez J."/>
            <person name="Mayo B."/>
            <person name="Florez A.B."/>
        </authorList>
    </citation>
    <scope>NUCLEOTIDE SEQUENCE</scope>
    <source>
        <strain evidence="1">5A3I</strain>
    </source>
</reference>
<sequence>MFKLDDKTKQKIVEMIFVIEDDNSGKRNRFKEIKLKYNDKSIFNKLKLYLKN</sequence>
<evidence type="ECO:0000313" key="1">
    <source>
        <dbReference type="EMBL" id="MDK9864477.1"/>
    </source>
</evidence>
<organism evidence="1 2">
    <name type="scientific">Staphylococcus equorum</name>
    <dbReference type="NCBI Taxonomy" id="246432"/>
    <lineage>
        <taxon>Bacteria</taxon>
        <taxon>Bacillati</taxon>
        <taxon>Bacillota</taxon>
        <taxon>Bacilli</taxon>
        <taxon>Bacillales</taxon>
        <taxon>Staphylococcaceae</taxon>
        <taxon>Staphylococcus</taxon>
    </lineage>
</organism>
<name>A0AAW7AFG0_9STAP</name>